<keyword evidence="2" id="KW-0614">Plasmid</keyword>
<dbReference type="KEGG" id="tro:trd_A0477"/>
<name>B9L3W3_THERP</name>
<evidence type="ECO:0000313" key="2">
    <source>
        <dbReference type="EMBL" id="ACM06819.1"/>
    </source>
</evidence>
<geneLocation type="plasmid" evidence="3">
    <name>Tros</name>
</geneLocation>
<evidence type="ECO:0000256" key="1">
    <source>
        <dbReference type="SAM" id="MobiDB-lite"/>
    </source>
</evidence>
<feature type="region of interest" description="Disordered" evidence="1">
    <location>
        <begin position="21"/>
        <end position="68"/>
    </location>
</feature>
<keyword evidence="3" id="KW-1185">Reference proteome</keyword>
<reference evidence="2 3" key="1">
    <citation type="journal article" date="2009" name="PLoS ONE">
        <title>Complete genome sequence of the aerobic CO-oxidizing thermophile Thermomicrobium roseum.</title>
        <authorList>
            <person name="Wu D."/>
            <person name="Raymond J."/>
            <person name="Wu M."/>
            <person name="Chatterji S."/>
            <person name="Ren Q."/>
            <person name="Graham J.E."/>
            <person name="Bryant D.A."/>
            <person name="Robb F."/>
            <person name="Colman A."/>
            <person name="Tallon L.J."/>
            <person name="Badger J.H."/>
            <person name="Madupu R."/>
            <person name="Ward N.L."/>
            <person name="Eisen J.A."/>
        </authorList>
    </citation>
    <scope>NUCLEOTIDE SEQUENCE [LARGE SCALE GENOMIC DNA]</scope>
    <source>
        <strain evidence="3">ATCC 27502 / DSM 5159 / P-2</strain>
        <plasmid evidence="2">unnamed</plasmid>
    </source>
</reference>
<protein>
    <submittedName>
        <fullName evidence="2">Uncharacterized protein</fullName>
    </submittedName>
</protein>
<dbReference type="HOGENOM" id="CLU_2792671_0_0_0"/>
<dbReference type="EMBL" id="CP001276">
    <property type="protein sequence ID" value="ACM06819.1"/>
    <property type="molecule type" value="Genomic_DNA"/>
</dbReference>
<evidence type="ECO:0000313" key="3">
    <source>
        <dbReference type="Proteomes" id="UP000000447"/>
    </source>
</evidence>
<dbReference type="Proteomes" id="UP000000447">
    <property type="component" value="Plasmid unnamed"/>
</dbReference>
<sequence>MAGSANGVAFRCTSMMEAGFGRRGPERFSCREGASARQRRRVFTEPFGRAGPKGAAAQRRRERNANQR</sequence>
<accession>B9L3W3</accession>
<proteinExistence type="predicted"/>
<organism evidence="2 3">
    <name type="scientific">Thermomicrobium roseum (strain ATCC 27502 / DSM 5159 / P-2)</name>
    <dbReference type="NCBI Taxonomy" id="309801"/>
    <lineage>
        <taxon>Bacteria</taxon>
        <taxon>Pseudomonadati</taxon>
        <taxon>Thermomicrobiota</taxon>
        <taxon>Thermomicrobia</taxon>
        <taxon>Thermomicrobiales</taxon>
        <taxon>Thermomicrobiaceae</taxon>
        <taxon>Thermomicrobium</taxon>
    </lineage>
</organism>
<gene>
    <name evidence="2" type="ordered locus">trd_A0477</name>
</gene>
<dbReference type="AlphaFoldDB" id="B9L3W3"/>